<keyword evidence="10" id="KW-1185">Reference proteome</keyword>
<keyword evidence="1 6" id="KW-0645">Protease</keyword>
<reference evidence="9 10" key="1">
    <citation type="submission" date="2018-11" db="EMBL/GenBank/DDBJ databases">
        <title>Rhodococcus spongicola sp. nov. and Rhodococcus xishaensis sp. nov. from marine sponges.</title>
        <authorList>
            <person name="Li L."/>
            <person name="Lin H.W."/>
        </authorList>
    </citation>
    <scope>NUCLEOTIDE SEQUENCE [LARGE SCALE GENOMIC DNA]</scope>
    <source>
        <strain evidence="9 10">CCTCC AB2014297</strain>
    </source>
</reference>
<dbReference type="OrthoDB" id="9785340at2"/>
<feature type="transmembrane region" description="Helical" evidence="7">
    <location>
        <begin position="87"/>
        <end position="110"/>
    </location>
</feature>
<keyword evidence="7" id="KW-1133">Transmembrane helix</keyword>
<proteinExistence type="inferred from homology"/>
<organism evidence="9 10">
    <name type="scientific">Prescottella agglutinans</name>
    <dbReference type="NCBI Taxonomy" id="1644129"/>
    <lineage>
        <taxon>Bacteria</taxon>
        <taxon>Bacillati</taxon>
        <taxon>Actinomycetota</taxon>
        <taxon>Actinomycetes</taxon>
        <taxon>Mycobacteriales</taxon>
        <taxon>Nocardiaceae</taxon>
        <taxon>Prescottella</taxon>
    </lineage>
</organism>
<dbReference type="AlphaFoldDB" id="A0A3S3ASW8"/>
<comment type="caution">
    <text evidence="9">The sequence shown here is derived from an EMBL/GenBank/DDBJ whole genome shotgun (WGS) entry which is preliminary data.</text>
</comment>
<evidence type="ECO:0000256" key="3">
    <source>
        <dbReference type="ARBA" id="ARBA00022801"/>
    </source>
</evidence>
<dbReference type="CDD" id="cd07326">
    <property type="entry name" value="M56_BlaR1_MecR1_like"/>
    <property type="match status" value="1"/>
</dbReference>
<dbReference type="Gene3D" id="3.30.2010.10">
    <property type="entry name" value="Metalloproteases ('zincins'), catalytic domain"/>
    <property type="match status" value="1"/>
</dbReference>
<dbReference type="InterPro" id="IPR001915">
    <property type="entry name" value="Peptidase_M48"/>
</dbReference>
<dbReference type="Pfam" id="PF01435">
    <property type="entry name" value="Peptidase_M48"/>
    <property type="match status" value="1"/>
</dbReference>
<protein>
    <submittedName>
        <fullName evidence="9">M56 family peptidase</fullName>
    </submittedName>
</protein>
<name>A0A3S3ASW8_9NOCA</name>
<evidence type="ECO:0000256" key="2">
    <source>
        <dbReference type="ARBA" id="ARBA00022723"/>
    </source>
</evidence>
<comment type="similarity">
    <text evidence="6">Belongs to the peptidase M48 family.</text>
</comment>
<evidence type="ECO:0000256" key="5">
    <source>
        <dbReference type="ARBA" id="ARBA00023049"/>
    </source>
</evidence>
<feature type="domain" description="Peptidase M48" evidence="8">
    <location>
        <begin position="145"/>
        <end position="203"/>
    </location>
</feature>
<dbReference type="GO" id="GO:0006508">
    <property type="term" value="P:proteolysis"/>
    <property type="evidence" value="ECO:0007669"/>
    <property type="project" value="UniProtKB-KW"/>
</dbReference>
<keyword evidence="2" id="KW-0479">Metal-binding</keyword>
<keyword evidence="7" id="KW-0472">Membrane</keyword>
<feature type="transmembrane region" description="Helical" evidence="7">
    <location>
        <begin position="6"/>
        <end position="22"/>
    </location>
</feature>
<keyword evidence="5 6" id="KW-0482">Metalloprotease</keyword>
<evidence type="ECO:0000313" key="9">
    <source>
        <dbReference type="EMBL" id="RVW07613.1"/>
    </source>
</evidence>
<dbReference type="Proteomes" id="UP000286208">
    <property type="component" value="Unassembled WGS sequence"/>
</dbReference>
<gene>
    <name evidence="9" type="ORF">EGT67_21890</name>
</gene>
<dbReference type="RefSeq" id="WP_127918205.1">
    <property type="nucleotide sequence ID" value="NZ_RKLP01000012.1"/>
</dbReference>
<comment type="cofactor">
    <cofactor evidence="6">
        <name>Zn(2+)</name>
        <dbReference type="ChEBI" id="CHEBI:29105"/>
    </cofactor>
    <text evidence="6">Binds 1 zinc ion per subunit.</text>
</comment>
<evidence type="ECO:0000256" key="6">
    <source>
        <dbReference type="RuleBase" id="RU003983"/>
    </source>
</evidence>
<evidence type="ECO:0000313" key="10">
    <source>
        <dbReference type="Proteomes" id="UP000286208"/>
    </source>
</evidence>
<evidence type="ECO:0000256" key="1">
    <source>
        <dbReference type="ARBA" id="ARBA00022670"/>
    </source>
</evidence>
<feature type="transmembrane region" description="Helical" evidence="7">
    <location>
        <begin position="34"/>
        <end position="59"/>
    </location>
</feature>
<evidence type="ECO:0000256" key="7">
    <source>
        <dbReference type="SAM" id="Phobius"/>
    </source>
</evidence>
<evidence type="ECO:0000256" key="4">
    <source>
        <dbReference type="ARBA" id="ARBA00022833"/>
    </source>
</evidence>
<sequence length="314" mass="33272">MIAAVGLLAAAGVLGFLAPRWLDRLADPRRDPRVVLGAWLASQAMFVGVIAAVPIVLWVRPGERWHILPSATLVCAQSLRESGTVPWFFVLEAAICAAALAAIVRIVVVVSRRLLRYRRITDEHAWTLRLVGRRDPAEADDVYHLHGHRFAAYSIGGREPAIALGAGLASLAPGARDAVLAHERAHLRGRHHALVAWADALAAALSIVPLARVGAIWIRILVELSADRHAAAMCGPGAVCDALGSCSGAGRSGSMPTGSHLEDRAAWLAAARVPHRGMRCVHYPLALTVSALPVLVSVSSVMAAFVAYCAVRSG</sequence>
<keyword evidence="4 6" id="KW-0862">Zinc</keyword>
<dbReference type="EMBL" id="RKLP01000012">
    <property type="protein sequence ID" value="RVW07613.1"/>
    <property type="molecule type" value="Genomic_DNA"/>
</dbReference>
<accession>A0A3S3ASW8</accession>
<feature type="transmembrane region" description="Helical" evidence="7">
    <location>
        <begin position="285"/>
        <end position="311"/>
    </location>
</feature>
<keyword evidence="3 6" id="KW-0378">Hydrolase</keyword>
<keyword evidence="7" id="KW-0812">Transmembrane</keyword>
<dbReference type="GO" id="GO:0046872">
    <property type="term" value="F:metal ion binding"/>
    <property type="evidence" value="ECO:0007669"/>
    <property type="project" value="UniProtKB-KW"/>
</dbReference>
<dbReference type="GO" id="GO:0004222">
    <property type="term" value="F:metalloendopeptidase activity"/>
    <property type="evidence" value="ECO:0007669"/>
    <property type="project" value="InterPro"/>
</dbReference>
<evidence type="ECO:0000259" key="8">
    <source>
        <dbReference type="Pfam" id="PF01435"/>
    </source>
</evidence>